<organism evidence="1 4">
    <name type="scientific">Arthrobacter bambusae</name>
    <dbReference type="NCBI Taxonomy" id="1338426"/>
    <lineage>
        <taxon>Bacteria</taxon>
        <taxon>Bacillati</taxon>
        <taxon>Actinomycetota</taxon>
        <taxon>Actinomycetes</taxon>
        <taxon>Micrococcales</taxon>
        <taxon>Micrococcaceae</taxon>
        <taxon>Arthrobacter</taxon>
    </lineage>
</organism>
<dbReference type="RefSeq" id="WP_306960520.1">
    <property type="nucleotide sequence ID" value="NZ_JAUSRG010000003.1"/>
</dbReference>
<accession>A0AAW8DEH8</accession>
<evidence type="ECO:0000313" key="2">
    <source>
        <dbReference type="EMBL" id="MDQ0180891.1"/>
    </source>
</evidence>
<dbReference type="EMBL" id="JAUSRG010000003">
    <property type="protein sequence ID" value="MDP9904680.1"/>
    <property type="molecule type" value="Genomic_DNA"/>
</dbReference>
<gene>
    <name evidence="1" type="ORF">J2S90_001635</name>
    <name evidence="2" type="ORF">J2S93_002318</name>
</gene>
<reference evidence="1 3" key="1">
    <citation type="submission" date="2023-07" db="EMBL/GenBank/DDBJ databases">
        <title>Sorghum-associated microbial communities from plants grown in Nebraska, USA.</title>
        <authorList>
            <person name="Schachtman D."/>
        </authorList>
    </citation>
    <scope>NUCLEOTIDE SEQUENCE</scope>
    <source>
        <strain evidence="1">DS1006</strain>
        <strain evidence="2 3">DS1016</strain>
    </source>
</reference>
<evidence type="ECO:0000313" key="1">
    <source>
        <dbReference type="EMBL" id="MDP9904680.1"/>
    </source>
</evidence>
<name>A0AAW8DEH8_9MICC</name>
<protein>
    <submittedName>
        <fullName evidence="1">Uncharacterized protein</fullName>
    </submittedName>
</protein>
<evidence type="ECO:0000313" key="4">
    <source>
        <dbReference type="Proteomes" id="UP001242995"/>
    </source>
</evidence>
<proteinExistence type="predicted"/>
<comment type="caution">
    <text evidence="1">The sequence shown here is derived from an EMBL/GenBank/DDBJ whole genome shotgun (WGS) entry which is preliminary data.</text>
</comment>
<evidence type="ECO:0000313" key="3">
    <source>
        <dbReference type="Proteomes" id="UP001230951"/>
    </source>
</evidence>
<keyword evidence="3" id="KW-1185">Reference proteome</keyword>
<sequence>MTTNSAGQGPDVVIVDAGAMQDLTEKYTEYRELLYGGGIFDPCRTIHLTGEVLASVRNVLVTAGRAQDTAEPAGEDKRRP</sequence>
<dbReference type="EMBL" id="JAUSTF010000004">
    <property type="protein sequence ID" value="MDQ0180891.1"/>
    <property type="molecule type" value="Genomic_DNA"/>
</dbReference>
<dbReference type="AlphaFoldDB" id="A0AAW8DEH8"/>
<dbReference type="Proteomes" id="UP001242995">
    <property type="component" value="Unassembled WGS sequence"/>
</dbReference>
<dbReference type="Proteomes" id="UP001230951">
    <property type="component" value="Unassembled WGS sequence"/>
</dbReference>